<dbReference type="InterPro" id="IPR027417">
    <property type="entry name" value="P-loop_NTPase"/>
</dbReference>
<dbReference type="InterPro" id="IPR037219">
    <property type="entry name" value="Peptidase_M41-like"/>
</dbReference>
<keyword evidence="6 12" id="KW-0547">Nucleotide-binding</keyword>
<dbReference type="NCBIfam" id="TIGR01241">
    <property type="entry name" value="FtsH_fam"/>
    <property type="match status" value="1"/>
</dbReference>
<evidence type="ECO:0000256" key="4">
    <source>
        <dbReference type="ARBA" id="ARBA00022670"/>
    </source>
</evidence>
<sequence>LPGAQGATYEQFVTERPAFAGDNLLGELEETNATVRATPVVQERGVLANLLISVAPIALLVLFYLWLFRRQSGFLGMGGGKKFQPVDPEKIRATFKDVAGIDEVEGEISEVVDFLKDRQKYQQIGAKPPKGVLLSGPPGTGKTLLARATAGEAGVPFFHASSSEFIEMIVGVGASRVRELFQAARDAAPSIIFLDEIATIGRKRGGSRAGGGHDEREQTLNQILTEMDGFSASEGVVVLAATNRPVVLDPALLRPGRFDRSLTVHAPDQAGRAQILRVHARNVKLGPDVDLDAVSRITPGMTGAELANLVNEAALLAVKRAHPAVAQCDLLDALEKVQLGTVRNVVMPPEERKRSAYHESGHALLGMLEPGADPVRKISIIPRGRALGVTLSTPDTDRYGYDENYLRGPIVGALGGMAAEELVFGGVTTGAESDLQTSTHLARMMVGRWGMSERIGPVQVLPEEGDPRAAGVSEGMLDAVTEEVRALVVQCYERARILLSENRWRLESLVEQLLARETLDEPEIYAAAGLARPPGTAPRPEGAGAGQAHTG</sequence>
<keyword evidence="17" id="KW-1185">Reference proteome</keyword>
<dbReference type="Pfam" id="PF17862">
    <property type="entry name" value="AAA_lid_3"/>
    <property type="match status" value="1"/>
</dbReference>
<comment type="subcellular location">
    <subcellularLocation>
        <location evidence="2">Membrane</location>
    </subcellularLocation>
</comment>
<evidence type="ECO:0000256" key="6">
    <source>
        <dbReference type="ARBA" id="ARBA00022741"/>
    </source>
</evidence>
<dbReference type="InterPro" id="IPR041569">
    <property type="entry name" value="AAA_lid_3"/>
</dbReference>
<feature type="transmembrane region" description="Helical" evidence="14">
    <location>
        <begin position="46"/>
        <end position="67"/>
    </location>
</feature>
<evidence type="ECO:0000256" key="7">
    <source>
        <dbReference type="ARBA" id="ARBA00022801"/>
    </source>
</evidence>
<dbReference type="PANTHER" id="PTHR23076:SF97">
    <property type="entry name" value="ATP-DEPENDENT ZINC METALLOPROTEASE YME1L1"/>
    <property type="match status" value="1"/>
</dbReference>
<dbReference type="Gene3D" id="1.10.8.60">
    <property type="match status" value="1"/>
</dbReference>
<gene>
    <name evidence="16" type="primary">hflB</name>
    <name evidence="16" type="ORF">HER39_08470</name>
</gene>
<dbReference type="Pfam" id="PF01434">
    <property type="entry name" value="Peptidase_M41"/>
    <property type="match status" value="1"/>
</dbReference>
<keyword evidence="9 12" id="KW-0067">ATP-binding</keyword>
<dbReference type="InterPro" id="IPR005936">
    <property type="entry name" value="FtsH"/>
</dbReference>
<proteinExistence type="inferred from homology"/>
<keyword evidence="7" id="KW-0378">Hydrolase</keyword>
<feature type="non-terminal residue" evidence="16">
    <location>
        <position position="1"/>
    </location>
</feature>
<keyword evidence="10 16" id="KW-0482">Metalloprotease</keyword>
<dbReference type="PROSITE" id="PS00674">
    <property type="entry name" value="AAA"/>
    <property type="match status" value="1"/>
</dbReference>
<feature type="domain" description="AAA+ ATPase" evidence="15">
    <location>
        <begin position="128"/>
        <end position="268"/>
    </location>
</feature>
<dbReference type="Pfam" id="PF00004">
    <property type="entry name" value="AAA"/>
    <property type="match status" value="1"/>
</dbReference>
<dbReference type="InterPro" id="IPR003593">
    <property type="entry name" value="AAA+_ATPase"/>
</dbReference>
<evidence type="ECO:0000313" key="17">
    <source>
        <dbReference type="Proteomes" id="UP000523795"/>
    </source>
</evidence>
<evidence type="ECO:0000313" key="16">
    <source>
        <dbReference type="EMBL" id="NKX50600.1"/>
    </source>
</evidence>
<dbReference type="InterPro" id="IPR003959">
    <property type="entry name" value="ATPase_AAA_core"/>
</dbReference>
<evidence type="ECO:0000256" key="14">
    <source>
        <dbReference type="SAM" id="Phobius"/>
    </source>
</evidence>
<evidence type="ECO:0000256" key="1">
    <source>
        <dbReference type="ARBA" id="ARBA00001947"/>
    </source>
</evidence>
<dbReference type="EMBL" id="JAAZSR010000107">
    <property type="protein sequence ID" value="NKX50600.1"/>
    <property type="molecule type" value="Genomic_DNA"/>
</dbReference>
<dbReference type="SUPFAM" id="SSF52540">
    <property type="entry name" value="P-loop containing nucleoside triphosphate hydrolases"/>
    <property type="match status" value="1"/>
</dbReference>
<keyword evidence="14" id="KW-1133">Transmembrane helix</keyword>
<evidence type="ECO:0000256" key="13">
    <source>
        <dbReference type="SAM" id="MobiDB-lite"/>
    </source>
</evidence>
<name>A0ABX1JR73_9MICC</name>
<keyword evidence="14" id="KW-0812">Transmembrane</keyword>
<evidence type="ECO:0000256" key="2">
    <source>
        <dbReference type="ARBA" id="ARBA00004370"/>
    </source>
</evidence>
<feature type="region of interest" description="Disordered" evidence="13">
    <location>
        <begin position="530"/>
        <end position="551"/>
    </location>
</feature>
<dbReference type="SMART" id="SM00382">
    <property type="entry name" value="AAA"/>
    <property type="match status" value="1"/>
</dbReference>
<keyword evidence="4" id="KW-0645">Protease</keyword>
<evidence type="ECO:0000256" key="11">
    <source>
        <dbReference type="ARBA" id="ARBA00023136"/>
    </source>
</evidence>
<comment type="cofactor">
    <cofactor evidence="1">
        <name>Zn(2+)</name>
        <dbReference type="ChEBI" id="CHEBI:29105"/>
    </cofactor>
</comment>
<dbReference type="GO" id="GO:0008237">
    <property type="term" value="F:metallopeptidase activity"/>
    <property type="evidence" value="ECO:0007669"/>
    <property type="project" value="UniProtKB-KW"/>
</dbReference>
<dbReference type="InterPro" id="IPR003960">
    <property type="entry name" value="ATPase_AAA_CS"/>
</dbReference>
<comment type="similarity">
    <text evidence="12">Belongs to the AAA ATPase family.</text>
</comment>
<evidence type="ECO:0000259" key="15">
    <source>
        <dbReference type="SMART" id="SM00382"/>
    </source>
</evidence>
<comment type="caution">
    <text evidence="16">The sequence shown here is derived from an EMBL/GenBank/DDBJ whole genome shotgun (WGS) entry which is preliminary data.</text>
</comment>
<evidence type="ECO:0000256" key="3">
    <source>
        <dbReference type="ARBA" id="ARBA00010044"/>
    </source>
</evidence>
<protein>
    <submittedName>
        <fullName evidence="16">ATP-dependent zinc metalloprotease FtsH</fullName>
    </submittedName>
</protein>
<reference evidence="16 17" key="1">
    <citation type="submission" date="2020-04" db="EMBL/GenBank/DDBJ databases">
        <authorList>
            <person name="Liu S."/>
        </authorList>
    </citation>
    <scope>NUCLEOTIDE SEQUENCE [LARGE SCALE GENOMIC DNA]</scope>
    <source>
        <strain evidence="16 17">CGMCC 1.15091</strain>
    </source>
</reference>
<accession>A0ABX1JR73</accession>
<evidence type="ECO:0000256" key="5">
    <source>
        <dbReference type="ARBA" id="ARBA00022723"/>
    </source>
</evidence>
<dbReference type="CDD" id="cd19501">
    <property type="entry name" value="RecA-like_FtsH"/>
    <property type="match status" value="1"/>
</dbReference>
<dbReference type="Gene3D" id="3.40.50.300">
    <property type="entry name" value="P-loop containing nucleotide triphosphate hydrolases"/>
    <property type="match status" value="1"/>
</dbReference>
<keyword evidence="5" id="KW-0479">Metal-binding</keyword>
<dbReference type="PANTHER" id="PTHR23076">
    <property type="entry name" value="METALLOPROTEASE M41 FTSH"/>
    <property type="match status" value="1"/>
</dbReference>
<dbReference type="HAMAP" id="MF_01458">
    <property type="entry name" value="FtsH"/>
    <property type="match status" value="1"/>
</dbReference>
<keyword evidence="11 14" id="KW-0472">Membrane</keyword>
<evidence type="ECO:0000256" key="9">
    <source>
        <dbReference type="ARBA" id="ARBA00022840"/>
    </source>
</evidence>
<dbReference type="InterPro" id="IPR000642">
    <property type="entry name" value="Peptidase_M41"/>
</dbReference>
<evidence type="ECO:0000256" key="10">
    <source>
        <dbReference type="ARBA" id="ARBA00023049"/>
    </source>
</evidence>
<keyword evidence="8" id="KW-0862">Zinc</keyword>
<comment type="similarity">
    <text evidence="3">In the C-terminal section; belongs to the peptidase M41 family.</text>
</comment>
<evidence type="ECO:0000256" key="12">
    <source>
        <dbReference type="RuleBase" id="RU003651"/>
    </source>
</evidence>
<dbReference type="SUPFAM" id="SSF140990">
    <property type="entry name" value="FtsH protease domain-like"/>
    <property type="match status" value="1"/>
</dbReference>
<organism evidence="16 17">
    <name type="scientific">Arthrobacter deserti</name>
    <dbReference type="NCBI Taxonomy" id="1742687"/>
    <lineage>
        <taxon>Bacteria</taxon>
        <taxon>Bacillati</taxon>
        <taxon>Actinomycetota</taxon>
        <taxon>Actinomycetes</taxon>
        <taxon>Micrococcales</taxon>
        <taxon>Micrococcaceae</taxon>
        <taxon>Arthrobacter</taxon>
    </lineage>
</organism>
<dbReference type="Gene3D" id="1.20.58.760">
    <property type="entry name" value="Peptidase M41"/>
    <property type="match status" value="1"/>
</dbReference>
<evidence type="ECO:0000256" key="8">
    <source>
        <dbReference type="ARBA" id="ARBA00022833"/>
    </source>
</evidence>
<dbReference type="Proteomes" id="UP000523795">
    <property type="component" value="Unassembled WGS sequence"/>
</dbReference>